<dbReference type="EMBL" id="ADOT01000058">
    <property type="protein sequence ID" value="EGX52233.1"/>
    <property type="molecule type" value="Genomic_DNA"/>
</dbReference>
<dbReference type="HOGENOM" id="CLU_037155_2_0_1"/>
<evidence type="ECO:0008006" key="3">
    <source>
        <dbReference type="Google" id="ProtNLM"/>
    </source>
</evidence>
<organism evidence="1 2">
    <name type="scientific">Arthrobotrys oligospora (strain ATCC 24927 / CBS 115.81 / DSM 1491)</name>
    <name type="common">Nematode-trapping fungus</name>
    <name type="synonym">Didymozoophaga oligospora</name>
    <dbReference type="NCBI Taxonomy" id="756982"/>
    <lineage>
        <taxon>Eukaryota</taxon>
        <taxon>Fungi</taxon>
        <taxon>Dikarya</taxon>
        <taxon>Ascomycota</taxon>
        <taxon>Pezizomycotina</taxon>
        <taxon>Orbiliomycetes</taxon>
        <taxon>Orbiliales</taxon>
        <taxon>Orbiliaceae</taxon>
        <taxon>Orbilia</taxon>
        <taxon>Orbilia oligospora</taxon>
    </lineage>
</organism>
<dbReference type="InParanoid" id="G1X3V2"/>
<reference evidence="1 2" key="1">
    <citation type="journal article" date="2011" name="PLoS Pathog.">
        <title>Genomic and proteomic analyses of the fungus Arthrobotrys oligospora provide insights into nematode-trap formation.</title>
        <authorList>
            <person name="Yang J."/>
            <person name="Wang L."/>
            <person name="Ji X."/>
            <person name="Feng Y."/>
            <person name="Li X."/>
            <person name="Zou C."/>
            <person name="Xu J."/>
            <person name="Ren Y."/>
            <person name="Mi Q."/>
            <person name="Wu J."/>
            <person name="Liu S."/>
            <person name="Liu Y."/>
            <person name="Huang X."/>
            <person name="Wang H."/>
            <person name="Niu X."/>
            <person name="Li J."/>
            <person name="Liang L."/>
            <person name="Luo Y."/>
            <person name="Ji K."/>
            <person name="Zhou W."/>
            <person name="Yu Z."/>
            <person name="Li G."/>
            <person name="Liu Y."/>
            <person name="Li L."/>
            <person name="Qiao M."/>
            <person name="Feng L."/>
            <person name="Zhang K.-Q."/>
        </authorList>
    </citation>
    <scope>NUCLEOTIDE SEQUENCE [LARGE SCALE GENOMIC DNA]</scope>
    <source>
        <strain evidence="2">ATCC 24927 / CBS 115.81 / DSM 1491</strain>
    </source>
</reference>
<dbReference type="PANTHER" id="PTHR31252">
    <property type="entry name" value="DUF4419 DOMAIN-CONTAINING PROTEIN"/>
    <property type="match status" value="1"/>
</dbReference>
<dbReference type="eggNOG" id="ENOG502RPX4">
    <property type="taxonomic scope" value="Eukaryota"/>
</dbReference>
<dbReference type="STRING" id="756982.G1X3V2"/>
<sequence length="415" mass="46950">MPVTLYPSGVKPEDYKYGDSRAKDHADILRVPLQKGVPYICKEVFQSTFNQELMDSRKIHPSSSSFVYAAMNAYNHHHHLVIRPDDVWITILTQFSLYVNKNAEELRSHFVAHEGKKKLTVTTAGSRYTVNFGALAVRMGELIEQNVVDPDLRTWLIPDFTTTEENDKIVASVLMMATLQSYFAYGFQLACGLPGVTMLGEKSDWEALLQKIDKFEAFGEEPTFFAKLLRPILKRFVLCFENPESPDLKEFWQTVVTRHGGGSGPRYLGGWITAFCLWSDKGAMQYHTNRKSWGQQVETLKLDGEVYGLLEDHDVTGGYAHVPVELNDNGEKLDTVMIAGMVAIESRPTVERDEKWEQANLQLKAEGKKYEGPVCSVIQPLAGWWIFHGEEPQEDPNDTNAILRRMLGHGCGQLD</sequence>
<evidence type="ECO:0000313" key="2">
    <source>
        <dbReference type="Proteomes" id="UP000008784"/>
    </source>
</evidence>
<dbReference type="PANTHER" id="PTHR31252:SF11">
    <property type="entry name" value="DUF4419 DOMAIN-CONTAINING PROTEIN"/>
    <property type="match status" value="1"/>
</dbReference>
<dbReference type="GeneID" id="22890081"/>
<gene>
    <name evidence="1" type="ORF">AOL_s00043g376</name>
</gene>
<dbReference type="Gene3D" id="1.20.120.1060">
    <property type="match status" value="1"/>
</dbReference>
<dbReference type="Proteomes" id="UP000008784">
    <property type="component" value="Unassembled WGS sequence"/>
</dbReference>
<dbReference type="OMA" id="TKAYFEY"/>
<name>G1X3V2_ARTOA</name>
<dbReference type="InterPro" id="IPR025533">
    <property type="entry name" value="DUF4419"/>
</dbReference>
<dbReference type="RefSeq" id="XP_011119164.1">
    <property type="nucleotide sequence ID" value="XM_011120862.1"/>
</dbReference>
<accession>G1X3V2</accession>
<comment type="caution">
    <text evidence="1">The sequence shown here is derived from an EMBL/GenBank/DDBJ whole genome shotgun (WGS) entry which is preliminary data.</text>
</comment>
<protein>
    <recommendedName>
        <fullName evidence="3">DUF4419 domain-containing protein</fullName>
    </recommendedName>
</protein>
<keyword evidence="2" id="KW-1185">Reference proteome</keyword>
<dbReference type="AlphaFoldDB" id="G1X3V2"/>
<dbReference type="Pfam" id="PF14388">
    <property type="entry name" value="DUF4419"/>
    <property type="match status" value="1"/>
</dbReference>
<proteinExistence type="predicted"/>
<dbReference type="OrthoDB" id="9978173at2759"/>
<evidence type="ECO:0000313" key="1">
    <source>
        <dbReference type="EMBL" id="EGX52233.1"/>
    </source>
</evidence>